<sequence length="671" mass="78476">MSFEKKYLALYRQYRPKIFDEVYGQKSIIESLKNIIKENKLTHAYLFCGPHGNGKTSTAKIFANAINCSHRIDENPCEQCINDLNQNIDIIEIDAASNTGIDDIRELREKIKHLPAKSKYKIYIIDEVHMLSKAAFNALLKTIEEPPKHVIFILATTDPQKIPLTILSRVQRFNFKKIDKETLFFQLSNIFKKENINANEDAIKLIIDLGNGSFRDTLSIADQVSIYCANQLITKEAIEELYGIVDINNILYLLNAIKNHNHQDLIKKYNYLIENGASIEKLLMQIFKLLKDYYVWKKTNDLSLLEFNQKSNLSTLAFDDDSLSFYLELIQKAMIEIKNSDIPKQIFELYLLKMASYNDFYTNQVVQEEKFKDLAYEEVYSDNKTIETPNNSWDKEIVTEKKDINANELRNKSPIEQFNDVFNLANISNSYDKQPQPKIIEKSNDLLENNNKNNSITQENKNKKQTTNISDLSKINRHENFLDNIINPEYTSFNEEKNIDILKPEINQEDINKLAFIYQYIKLGLYNWEQSKSQINLDATYFNMIKTKLQEKYPHLIELLAAFKILFSTQDFIVLKSDDLSKVHQLNLRANTEDLIEATNLIFNRYLNVIAISQKQFDIAKDYCLKNWKDLKEKEIKMFELPSLDKYKNKESETYEYAKKLFGDIVKKPQS</sequence>
<dbReference type="GO" id="GO:0003887">
    <property type="term" value="F:DNA-directed DNA polymerase activity"/>
    <property type="evidence" value="ECO:0007669"/>
    <property type="project" value="UniProtKB-KW"/>
</dbReference>
<dbReference type="InterPro" id="IPR027417">
    <property type="entry name" value="P-loop_NTPase"/>
</dbReference>
<evidence type="ECO:0000313" key="14">
    <source>
        <dbReference type="EMBL" id="ENY68604.1"/>
    </source>
</evidence>
<dbReference type="Gene3D" id="1.20.272.10">
    <property type="match status" value="1"/>
</dbReference>
<dbReference type="SUPFAM" id="SSF52540">
    <property type="entry name" value="P-loop containing nucleoside triphosphate hydrolases"/>
    <property type="match status" value="1"/>
</dbReference>
<comment type="subunit">
    <text evidence="11">DNA polymerase III contains a core (composed of alpha, epsilon and theta chains) that associates with a tau subunit. This core dimerizes to form the POLIII' complex. PolIII' associates with the gamma complex (composed of gamma, delta, delta', psi and chi chains) and with the beta chain to form the complete DNA polymerase III complex.</text>
</comment>
<dbReference type="GO" id="GO:0003677">
    <property type="term" value="F:DNA binding"/>
    <property type="evidence" value="ECO:0007669"/>
    <property type="project" value="InterPro"/>
</dbReference>
<evidence type="ECO:0000256" key="7">
    <source>
        <dbReference type="ARBA" id="ARBA00022833"/>
    </source>
</evidence>
<evidence type="ECO:0000256" key="3">
    <source>
        <dbReference type="ARBA" id="ARBA00022695"/>
    </source>
</evidence>
<dbReference type="RefSeq" id="WP_004424675.1">
    <property type="nucleotide sequence ID" value="NZ_AORI01000011.1"/>
</dbReference>
<organism evidence="14 15">
    <name type="scientific">Metamycoplasma auris 15026</name>
    <dbReference type="NCBI Taxonomy" id="1188233"/>
    <lineage>
        <taxon>Bacteria</taxon>
        <taxon>Bacillati</taxon>
        <taxon>Mycoplasmatota</taxon>
        <taxon>Mycoplasmoidales</taxon>
        <taxon>Metamycoplasmataceae</taxon>
        <taxon>Metamycoplasma</taxon>
    </lineage>
</organism>
<keyword evidence="8 11" id="KW-0067">ATP-binding</keyword>
<comment type="function">
    <text evidence="11">DNA polymerase III is a complex, multichain enzyme responsible for most of the replicative synthesis in bacteria. This DNA polymerase also exhibits 3' to 5' exonuclease activity.</text>
</comment>
<evidence type="ECO:0000256" key="9">
    <source>
        <dbReference type="ARBA" id="ARBA00022932"/>
    </source>
</evidence>
<evidence type="ECO:0000256" key="8">
    <source>
        <dbReference type="ARBA" id="ARBA00022840"/>
    </source>
</evidence>
<evidence type="ECO:0000256" key="1">
    <source>
        <dbReference type="ARBA" id="ARBA00006360"/>
    </source>
</evidence>
<keyword evidence="7" id="KW-0862">Zinc</keyword>
<evidence type="ECO:0000256" key="4">
    <source>
        <dbReference type="ARBA" id="ARBA00022705"/>
    </source>
</evidence>
<proteinExistence type="inferred from homology"/>
<comment type="similarity">
    <text evidence="1 11">Belongs to the DnaX/STICHEL family.</text>
</comment>
<dbReference type="GO" id="GO:0009360">
    <property type="term" value="C:DNA polymerase III complex"/>
    <property type="evidence" value="ECO:0007669"/>
    <property type="project" value="InterPro"/>
</dbReference>
<evidence type="ECO:0000259" key="13">
    <source>
        <dbReference type="SMART" id="SM00382"/>
    </source>
</evidence>
<feature type="region of interest" description="Disordered" evidence="12">
    <location>
        <begin position="447"/>
        <end position="470"/>
    </location>
</feature>
<dbReference type="STRING" id="1188233.MAU_3930"/>
<dbReference type="NCBIfam" id="NF004046">
    <property type="entry name" value="PRK05563.1"/>
    <property type="match status" value="1"/>
</dbReference>
<dbReference type="NCBIfam" id="TIGR02397">
    <property type="entry name" value="dnaX_nterm"/>
    <property type="match status" value="1"/>
</dbReference>
<gene>
    <name evidence="11 14" type="primary">dnaX</name>
    <name evidence="14" type="ORF">MAU_3930</name>
</gene>
<dbReference type="Proteomes" id="UP000013131">
    <property type="component" value="Unassembled WGS sequence"/>
</dbReference>
<keyword evidence="5" id="KW-0479">Metal-binding</keyword>
<evidence type="ECO:0000256" key="10">
    <source>
        <dbReference type="ARBA" id="ARBA00049244"/>
    </source>
</evidence>
<comment type="catalytic activity">
    <reaction evidence="10 11">
        <text>DNA(n) + a 2'-deoxyribonucleoside 5'-triphosphate = DNA(n+1) + diphosphate</text>
        <dbReference type="Rhea" id="RHEA:22508"/>
        <dbReference type="Rhea" id="RHEA-COMP:17339"/>
        <dbReference type="Rhea" id="RHEA-COMP:17340"/>
        <dbReference type="ChEBI" id="CHEBI:33019"/>
        <dbReference type="ChEBI" id="CHEBI:61560"/>
        <dbReference type="ChEBI" id="CHEBI:173112"/>
        <dbReference type="EC" id="2.7.7.7"/>
    </reaction>
</comment>
<dbReference type="InterPro" id="IPR050238">
    <property type="entry name" value="DNA_Rep/Repair_Clamp_Loader"/>
</dbReference>
<dbReference type="PATRIC" id="fig|1188233.3.peg.378"/>
<evidence type="ECO:0000256" key="12">
    <source>
        <dbReference type="SAM" id="MobiDB-lite"/>
    </source>
</evidence>
<keyword evidence="3 11" id="KW-0548">Nucleotidyltransferase</keyword>
<evidence type="ECO:0000256" key="5">
    <source>
        <dbReference type="ARBA" id="ARBA00022723"/>
    </source>
</evidence>
<keyword evidence="15" id="KW-1185">Reference proteome</keyword>
<evidence type="ECO:0000256" key="6">
    <source>
        <dbReference type="ARBA" id="ARBA00022741"/>
    </source>
</evidence>
<dbReference type="GO" id="GO:0006261">
    <property type="term" value="P:DNA-templated DNA replication"/>
    <property type="evidence" value="ECO:0007669"/>
    <property type="project" value="TreeGrafter"/>
</dbReference>
<evidence type="ECO:0000313" key="15">
    <source>
        <dbReference type="Proteomes" id="UP000013131"/>
    </source>
</evidence>
<dbReference type="EC" id="2.7.7.7" evidence="11"/>
<dbReference type="OrthoDB" id="9810148at2"/>
<dbReference type="InterPro" id="IPR045085">
    <property type="entry name" value="HLD_clamp_pol_III_gamma_tau"/>
</dbReference>
<dbReference type="GO" id="GO:0046872">
    <property type="term" value="F:metal ion binding"/>
    <property type="evidence" value="ECO:0007669"/>
    <property type="project" value="UniProtKB-KW"/>
</dbReference>
<dbReference type="SMART" id="SM00382">
    <property type="entry name" value="AAA"/>
    <property type="match status" value="1"/>
</dbReference>
<dbReference type="PANTHER" id="PTHR11669:SF0">
    <property type="entry name" value="PROTEIN STICHEL-LIKE 2"/>
    <property type="match status" value="1"/>
</dbReference>
<dbReference type="InterPro" id="IPR012763">
    <property type="entry name" value="DNA_pol_III_sug/sutau_N"/>
</dbReference>
<dbReference type="Gene3D" id="1.10.8.60">
    <property type="match status" value="1"/>
</dbReference>
<comment type="caution">
    <text evidence="14">The sequence shown here is derived from an EMBL/GenBank/DDBJ whole genome shotgun (WGS) entry which is preliminary data.</text>
</comment>
<dbReference type="FunFam" id="3.40.50.300:FF:000014">
    <property type="entry name" value="DNA polymerase III subunit gamma/tau"/>
    <property type="match status" value="1"/>
</dbReference>
<reference evidence="14 15" key="1">
    <citation type="journal article" date="2013" name="Genome Announc.">
        <title>Draft Genome Sequences of Mycoplasma auris and Mycoplasma yeatsii, Two Species of the Ear Canal of Caprinae.</title>
        <authorList>
            <person name="Dordet-Frisoni E."/>
            <person name="Baranowski E."/>
            <person name="Barre A."/>
            <person name="Blanchard A."/>
            <person name="Breton M."/>
            <person name="Couture C."/>
            <person name="Dupuy V."/>
            <person name="Gaurivaud P."/>
            <person name="Jacob D."/>
            <person name="Lemaitre C."/>
            <person name="Manso-Silvan L."/>
            <person name="Nikolski M."/>
            <person name="Nouvel L.X."/>
            <person name="Poumarat F."/>
            <person name="Sirand-Pugnet P."/>
            <person name="Thebault P."/>
            <person name="Theil S."/>
            <person name="Thiaucourt F."/>
            <person name="Citti C."/>
            <person name="Tardy F."/>
        </authorList>
    </citation>
    <scope>NUCLEOTIDE SEQUENCE [LARGE SCALE GENOMIC DNA]</scope>
    <source>
        <strain evidence="14 15">15026</strain>
    </source>
</reference>
<dbReference type="CDD" id="cd00009">
    <property type="entry name" value="AAA"/>
    <property type="match status" value="1"/>
</dbReference>
<keyword evidence="2 11" id="KW-0808">Transferase</keyword>
<dbReference type="Pfam" id="PF22608">
    <property type="entry name" value="DNAX_ATPase_lid"/>
    <property type="match status" value="1"/>
</dbReference>
<keyword evidence="9 11" id="KW-0239">DNA-directed DNA polymerase</keyword>
<dbReference type="InterPro" id="IPR008921">
    <property type="entry name" value="DNA_pol3_clamp-load_cplx_C"/>
</dbReference>
<dbReference type="AlphaFoldDB" id="N9TR24"/>
<name>N9TR24_9BACT</name>
<evidence type="ECO:0000256" key="2">
    <source>
        <dbReference type="ARBA" id="ARBA00022679"/>
    </source>
</evidence>
<dbReference type="Pfam" id="PF13177">
    <property type="entry name" value="DNA_pol3_delta2"/>
    <property type="match status" value="1"/>
</dbReference>
<keyword evidence="6 11" id="KW-0547">Nucleotide-binding</keyword>
<dbReference type="Pfam" id="PF12169">
    <property type="entry name" value="DNA_pol3_gamma3"/>
    <property type="match status" value="1"/>
</dbReference>
<dbReference type="Gene3D" id="3.40.50.300">
    <property type="entry name" value="P-loop containing nucleotide triphosphate hydrolases"/>
    <property type="match status" value="1"/>
</dbReference>
<dbReference type="InterPro" id="IPR003593">
    <property type="entry name" value="AAA+_ATPase"/>
</dbReference>
<dbReference type="PANTHER" id="PTHR11669">
    <property type="entry name" value="REPLICATION FACTOR C / DNA POLYMERASE III GAMMA-TAU SUBUNIT"/>
    <property type="match status" value="1"/>
</dbReference>
<accession>N9TR24</accession>
<dbReference type="eggNOG" id="COG2812">
    <property type="taxonomic scope" value="Bacteria"/>
</dbReference>
<feature type="domain" description="AAA+ ATPase" evidence="13">
    <location>
        <begin position="41"/>
        <end position="179"/>
    </location>
</feature>
<dbReference type="GO" id="GO:0005524">
    <property type="term" value="F:ATP binding"/>
    <property type="evidence" value="ECO:0007669"/>
    <property type="project" value="UniProtKB-KW"/>
</dbReference>
<keyword evidence="4 11" id="KW-0235">DNA replication</keyword>
<evidence type="ECO:0000256" key="11">
    <source>
        <dbReference type="RuleBase" id="RU364063"/>
    </source>
</evidence>
<protein>
    <recommendedName>
        <fullName evidence="11">DNA polymerase III subunit gamma/tau</fullName>
        <ecNumber evidence="11">2.7.7.7</ecNumber>
    </recommendedName>
</protein>
<dbReference type="EMBL" id="AORI01000011">
    <property type="protein sequence ID" value="ENY68604.1"/>
    <property type="molecule type" value="Genomic_DNA"/>
</dbReference>
<dbReference type="InterPro" id="IPR022754">
    <property type="entry name" value="DNA_pol_III_gamma-3"/>
</dbReference>
<dbReference type="SUPFAM" id="SSF48019">
    <property type="entry name" value="post-AAA+ oligomerization domain-like"/>
    <property type="match status" value="1"/>
</dbReference>